<feature type="transmembrane region" description="Helical" evidence="5">
    <location>
        <begin position="268"/>
        <end position="284"/>
    </location>
</feature>
<feature type="transmembrane region" description="Helical" evidence="5">
    <location>
        <begin position="431"/>
        <end position="450"/>
    </location>
</feature>
<feature type="transmembrane region" description="Helical" evidence="5">
    <location>
        <begin position="178"/>
        <end position="197"/>
    </location>
</feature>
<keyword evidence="7" id="KW-0436">Ligase</keyword>
<name>A0A1G9QHQ9_9FLAO</name>
<organism evidence="7 8">
    <name type="scientific">Kriegella aquimaris</name>
    <dbReference type="NCBI Taxonomy" id="192904"/>
    <lineage>
        <taxon>Bacteria</taxon>
        <taxon>Pseudomonadati</taxon>
        <taxon>Bacteroidota</taxon>
        <taxon>Flavobacteriia</taxon>
        <taxon>Flavobacteriales</taxon>
        <taxon>Flavobacteriaceae</taxon>
        <taxon>Kriegella</taxon>
    </lineage>
</organism>
<evidence type="ECO:0000256" key="5">
    <source>
        <dbReference type="SAM" id="Phobius"/>
    </source>
</evidence>
<feature type="transmembrane region" description="Helical" evidence="5">
    <location>
        <begin position="290"/>
        <end position="309"/>
    </location>
</feature>
<dbReference type="InterPro" id="IPR007016">
    <property type="entry name" value="O-antigen_ligase-rel_domated"/>
</dbReference>
<dbReference type="STRING" id="192904.SAMN04488514_10549"/>
<keyword evidence="4 5" id="KW-0472">Membrane</keyword>
<dbReference type="Proteomes" id="UP000199440">
    <property type="component" value="Unassembled WGS sequence"/>
</dbReference>
<dbReference type="GO" id="GO:0016020">
    <property type="term" value="C:membrane"/>
    <property type="evidence" value="ECO:0007669"/>
    <property type="project" value="UniProtKB-SubCell"/>
</dbReference>
<sequence>MSVISTISKWSKQNYVILLLPICIFNLLYFGFFYEKEYREVSIRTEINCAQSTEVWYVYKEKFSEKRFFSDRKEIGPNKDYSYQFQIASKNEIEYIGLYWKTEQKSFLRIKSYAFTVDGNWLTEKKHRNVLEYVSVGSETTEGEQGVKVQSKKGGSNWIMLNTTESLNKKRHSKVRHFIPVWANIFILIITVVFLLLNPKKEYFAISRVTSINGTKVLKIIFSIWVFIMPFWTMISHVLMALTVVVTTYLEIKAKKQESLLKVFKNNYLFYSFYAWLLISSIVTDSPSTTMKVALDYSYFILLPVAFGHINKEKLLKVFEFFEKGVLIYFFLLSVYVINNYIKIVPEGSFFNFVEACVERFWHTSYLSLLLLLLFIKNLETPLRNGFFQFAFYPMALFFMFMVNARMPFMVGILLLVIKVVLILNTRRRKFTLVVLALLSIAAITFYFSVGKNNVHNITSKGTSTEARISLWKASTNQIEKHYLFGVGHESTQEAIGQALEKNANTRFRNYNAHNQFLETALGNGVLALLLLVAMLVRFLRKGGPYAFCFAISFAFLFMVESYLNRQAGMIIFTFWYCFFFKTDVKRH</sequence>
<feature type="transmembrane region" description="Helical" evidence="5">
    <location>
        <begin position="361"/>
        <end position="379"/>
    </location>
</feature>
<feature type="transmembrane region" description="Helical" evidence="5">
    <location>
        <begin position="386"/>
        <end position="403"/>
    </location>
</feature>
<dbReference type="PANTHER" id="PTHR37422:SF13">
    <property type="entry name" value="LIPOPOLYSACCHARIDE BIOSYNTHESIS PROTEIN PA4999-RELATED"/>
    <property type="match status" value="1"/>
</dbReference>
<comment type="subcellular location">
    <subcellularLocation>
        <location evidence="1">Membrane</location>
        <topology evidence="1">Multi-pass membrane protein</topology>
    </subcellularLocation>
</comment>
<reference evidence="7 8" key="1">
    <citation type="submission" date="2016-10" db="EMBL/GenBank/DDBJ databases">
        <authorList>
            <person name="de Groot N.N."/>
        </authorList>
    </citation>
    <scope>NUCLEOTIDE SEQUENCE [LARGE SCALE GENOMIC DNA]</scope>
    <source>
        <strain evidence="7 8">DSM 19886</strain>
    </source>
</reference>
<feature type="transmembrane region" description="Helical" evidence="5">
    <location>
        <begin position="15"/>
        <end position="34"/>
    </location>
</feature>
<dbReference type="RefSeq" id="WP_089889077.1">
    <property type="nucleotide sequence ID" value="NZ_FNGV01000005.1"/>
</dbReference>
<keyword evidence="8" id="KW-1185">Reference proteome</keyword>
<evidence type="ECO:0000313" key="7">
    <source>
        <dbReference type="EMBL" id="SDM10569.1"/>
    </source>
</evidence>
<dbReference type="EMBL" id="FNGV01000005">
    <property type="protein sequence ID" value="SDM10569.1"/>
    <property type="molecule type" value="Genomic_DNA"/>
</dbReference>
<dbReference type="OrthoDB" id="1093278at2"/>
<feature type="transmembrane region" description="Helical" evidence="5">
    <location>
        <begin position="517"/>
        <end position="537"/>
    </location>
</feature>
<feature type="transmembrane region" description="Helical" evidence="5">
    <location>
        <begin position="409"/>
        <end position="424"/>
    </location>
</feature>
<evidence type="ECO:0000256" key="2">
    <source>
        <dbReference type="ARBA" id="ARBA00022692"/>
    </source>
</evidence>
<keyword evidence="2 5" id="KW-0812">Transmembrane</keyword>
<dbReference type="Pfam" id="PF04932">
    <property type="entry name" value="Wzy_C"/>
    <property type="match status" value="1"/>
</dbReference>
<feature type="domain" description="O-antigen ligase-related" evidence="6">
    <location>
        <begin position="396"/>
        <end position="533"/>
    </location>
</feature>
<keyword evidence="3 5" id="KW-1133">Transmembrane helix</keyword>
<dbReference type="GO" id="GO:0016874">
    <property type="term" value="F:ligase activity"/>
    <property type="evidence" value="ECO:0007669"/>
    <property type="project" value="UniProtKB-KW"/>
</dbReference>
<evidence type="ECO:0000256" key="3">
    <source>
        <dbReference type="ARBA" id="ARBA00022989"/>
    </source>
</evidence>
<evidence type="ECO:0000259" key="6">
    <source>
        <dbReference type="Pfam" id="PF04932"/>
    </source>
</evidence>
<accession>A0A1G9QHQ9</accession>
<dbReference type="InterPro" id="IPR051533">
    <property type="entry name" value="WaaL-like"/>
</dbReference>
<dbReference type="AlphaFoldDB" id="A0A1G9QHQ9"/>
<evidence type="ECO:0000256" key="4">
    <source>
        <dbReference type="ARBA" id="ARBA00023136"/>
    </source>
</evidence>
<gene>
    <name evidence="7" type="ORF">SAMN04488514_10549</name>
</gene>
<feature type="transmembrane region" description="Helical" evidence="5">
    <location>
        <begin position="217"/>
        <end position="247"/>
    </location>
</feature>
<evidence type="ECO:0000313" key="8">
    <source>
        <dbReference type="Proteomes" id="UP000199440"/>
    </source>
</evidence>
<feature type="transmembrane region" description="Helical" evidence="5">
    <location>
        <begin position="321"/>
        <end position="341"/>
    </location>
</feature>
<evidence type="ECO:0000256" key="1">
    <source>
        <dbReference type="ARBA" id="ARBA00004141"/>
    </source>
</evidence>
<feature type="transmembrane region" description="Helical" evidence="5">
    <location>
        <begin position="544"/>
        <end position="560"/>
    </location>
</feature>
<feature type="transmembrane region" description="Helical" evidence="5">
    <location>
        <begin position="566"/>
        <end position="585"/>
    </location>
</feature>
<dbReference type="PANTHER" id="PTHR37422">
    <property type="entry name" value="TEICHURONIC ACID BIOSYNTHESIS PROTEIN TUAE"/>
    <property type="match status" value="1"/>
</dbReference>
<proteinExistence type="predicted"/>
<protein>
    <submittedName>
        <fullName evidence="7">O-antigen ligase</fullName>
    </submittedName>
</protein>